<dbReference type="Proteomes" id="UP000026915">
    <property type="component" value="Chromosome 4"/>
</dbReference>
<dbReference type="HOGENOM" id="CLU_2324910_0_0_1"/>
<organism evidence="1 2">
    <name type="scientific">Theobroma cacao</name>
    <name type="common">Cacao</name>
    <name type="synonym">Cocoa</name>
    <dbReference type="NCBI Taxonomy" id="3641"/>
    <lineage>
        <taxon>Eukaryota</taxon>
        <taxon>Viridiplantae</taxon>
        <taxon>Streptophyta</taxon>
        <taxon>Embryophyta</taxon>
        <taxon>Tracheophyta</taxon>
        <taxon>Spermatophyta</taxon>
        <taxon>Magnoliopsida</taxon>
        <taxon>eudicotyledons</taxon>
        <taxon>Gunneridae</taxon>
        <taxon>Pentapetalae</taxon>
        <taxon>rosids</taxon>
        <taxon>malvids</taxon>
        <taxon>Malvales</taxon>
        <taxon>Malvaceae</taxon>
        <taxon>Byttnerioideae</taxon>
        <taxon>Theobroma</taxon>
    </lineage>
</organism>
<evidence type="ECO:0000313" key="2">
    <source>
        <dbReference type="Proteomes" id="UP000026915"/>
    </source>
</evidence>
<sequence length="99" mass="11273">MGVVFSLPKSPNAIDFCCKKMQNFCNTWKLSTFHSSAISWLWPNHPYPPTNTSHFSTLTLNLNSGYFPLSWVLSLPTLHKITHQRKRPGIHIAHLSAEP</sequence>
<dbReference type="EMBL" id="CM001882">
    <property type="protein sequence ID" value="EOY02916.1"/>
    <property type="molecule type" value="Genomic_DNA"/>
</dbReference>
<keyword evidence="2" id="KW-1185">Reference proteome</keyword>
<gene>
    <name evidence="1" type="ORF">TCM_017320</name>
</gene>
<reference evidence="1 2" key="1">
    <citation type="journal article" date="2013" name="Genome Biol.">
        <title>The genome sequence of the most widely cultivated cacao type and its use to identify candidate genes regulating pod color.</title>
        <authorList>
            <person name="Motamayor J.C."/>
            <person name="Mockaitis K."/>
            <person name="Schmutz J."/>
            <person name="Haiminen N."/>
            <person name="Iii D.L."/>
            <person name="Cornejo O."/>
            <person name="Findley S.D."/>
            <person name="Zheng P."/>
            <person name="Utro F."/>
            <person name="Royaert S."/>
            <person name="Saski C."/>
            <person name="Jenkins J."/>
            <person name="Podicheti R."/>
            <person name="Zhao M."/>
            <person name="Scheffler B.E."/>
            <person name="Stack J.C."/>
            <person name="Feltus F.A."/>
            <person name="Mustiga G.M."/>
            <person name="Amores F."/>
            <person name="Phillips W."/>
            <person name="Marelli J.P."/>
            <person name="May G.D."/>
            <person name="Shapiro H."/>
            <person name="Ma J."/>
            <person name="Bustamante C.D."/>
            <person name="Schnell R.J."/>
            <person name="Main D."/>
            <person name="Gilbert D."/>
            <person name="Parida L."/>
            <person name="Kuhn D.N."/>
        </authorList>
    </citation>
    <scope>NUCLEOTIDE SEQUENCE [LARGE SCALE GENOMIC DNA]</scope>
    <source>
        <strain evidence="2">cv. Matina 1-6</strain>
    </source>
</reference>
<accession>A0A061EDA9</accession>
<name>A0A061EDA9_THECC</name>
<dbReference type="InParanoid" id="A0A061EDA9"/>
<proteinExistence type="predicted"/>
<dbReference type="AlphaFoldDB" id="A0A061EDA9"/>
<protein>
    <submittedName>
        <fullName evidence="1">Uncharacterized protein</fullName>
    </submittedName>
</protein>
<evidence type="ECO:0000313" key="1">
    <source>
        <dbReference type="EMBL" id="EOY02916.1"/>
    </source>
</evidence>
<dbReference type="Gramene" id="EOY02916">
    <property type="protein sequence ID" value="EOY02916"/>
    <property type="gene ID" value="TCM_017320"/>
</dbReference>